<name>A0AAV6UUP8_9ARAC</name>
<evidence type="ECO:0000313" key="4">
    <source>
        <dbReference type="Proteomes" id="UP000827092"/>
    </source>
</evidence>
<dbReference type="AlphaFoldDB" id="A0AAV6UUP8"/>
<protein>
    <recommendedName>
        <fullName evidence="5">Kelch domain-containing protein 2</fullName>
    </recommendedName>
</protein>
<organism evidence="3 4">
    <name type="scientific">Oedothorax gibbosus</name>
    <dbReference type="NCBI Taxonomy" id="931172"/>
    <lineage>
        <taxon>Eukaryota</taxon>
        <taxon>Metazoa</taxon>
        <taxon>Ecdysozoa</taxon>
        <taxon>Arthropoda</taxon>
        <taxon>Chelicerata</taxon>
        <taxon>Arachnida</taxon>
        <taxon>Araneae</taxon>
        <taxon>Araneomorphae</taxon>
        <taxon>Entelegynae</taxon>
        <taxon>Araneoidea</taxon>
        <taxon>Linyphiidae</taxon>
        <taxon>Erigoninae</taxon>
        <taxon>Oedothorax</taxon>
    </lineage>
</organism>
<evidence type="ECO:0000313" key="3">
    <source>
        <dbReference type="EMBL" id="KAG8187849.1"/>
    </source>
</evidence>
<dbReference type="EMBL" id="JAFNEN010000258">
    <property type="protein sequence ID" value="KAG8187849.1"/>
    <property type="molecule type" value="Genomic_DNA"/>
</dbReference>
<dbReference type="Gene3D" id="2.120.10.80">
    <property type="entry name" value="Kelch-type beta propeller"/>
    <property type="match status" value="2"/>
</dbReference>
<keyword evidence="2" id="KW-0677">Repeat</keyword>
<dbReference type="InterPro" id="IPR011043">
    <property type="entry name" value="Gal_Oxase/kelch_b-propeller"/>
</dbReference>
<dbReference type="Pfam" id="PF24681">
    <property type="entry name" value="Kelch_KLHDC2_KLHL20_DRC7"/>
    <property type="match status" value="1"/>
</dbReference>
<dbReference type="SUPFAM" id="SSF50965">
    <property type="entry name" value="Galactose oxidase, central domain"/>
    <property type="match status" value="1"/>
</dbReference>
<sequence>MRSVVRIFNMDDVCAFLKSEQCTMAAPPGRTGHIAVTYGKYMLVWGGYKENPGALANTYFSGSELWIYSCESGKWYLKRTNGDNCHPPSMSGSAAVVVEDYMYLFGGYGYNGEGCTNKLYQLHLKTFNWESLDPTGIPPIPVDKTVAWTYGGKIYIFGGFGNPDNGPAHDFQFVFYHLLWRGWTNQFFEYDPEKNHWSRPVCTGDPPSARAAHAATVVQNKVYIFGGRHNMHRLNDLHSLDMDSLNWSGELPTTGIEPEGRSWHSLTGLDDRYLILYGGFSQHNVALSDCWMFDTKTGQWKQLELPFVKPRLWHCACYSCYNEVLIYGGCTSNILDLERAPEQATEILFIRITPKSLFRLCMDRMLEMPQVKSFWKSLPQNIQSLLKLRTANIPSRNVDGS</sequence>
<dbReference type="InterPro" id="IPR015915">
    <property type="entry name" value="Kelch-typ_b-propeller"/>
</dbReference>
<evidence type="ECO:0008006" key="5">
    <source>
        <dbReference type="Google" id="ProtNLM"/>
    </source>
</evidence>
<keyword evidence="4" id="KW-1185">Reference proteome</keyword>
<comment type="caution">
    <text evidence="3">The sequence shown here is derived from an EMBL/GenBank/DDBJ whole genome shotgun (WGS) entry which is preliminary data.</text>
</comment>
<dbReference type="Proteomes" id="UP000827092">
    <property type="component" value="Unassembled WGS sequence"/>
</dbReference>
<dbReference type="PANTHER" id="PTHR46228:SF2">
    <property type="entry name" value="KELCH REPEAT PROTEIN (AFU_ORTHOLOGUE AFUA_4G14350)"/>
    <property type="match status" value="1"/>
</dbReference>
<keyword evidence="1" id="KW-0880">Kelch repeat</keyword>
<dbReference type="PANTHER" id="PTHR46228">
    <property type="entry name" value="KELCH DOMAIN-CONTAINING PROTEIN"/>
    <property type="match status" value="1"/>
</dbReference>
<gene>
    <name evidence="3" type="ORF">JTE90_001223</name>
</gene>
<proteinExistence type="predicted"/>
<accession>A0AAV6UUP8</accession>
<dbReference type="SUPFAM" id="SSF117281">
    <property type="entry name" value="Kelch motif"/>
    <property type="match status" value="1"/>
</dbReference>
<evidence type="ECO:0000256" key="1">
    <source>
        <dbReference type="ARBA" id="ARBA00022441"/>
    </source>
</evidence>
<reference evidence="3 4" key="1">
    <citation type="journal article" date="2022" name="Nat. Ecol. Evol.">
        <title>A masculinizing supergene underlies an exaggerated male reproductive morph in a spider.</title>
        <authorList>
            <person name="Hendrickx F."/>
            <person name="De Corte Z."/>
            <person name="Sonet G."/>
            <person name="Van Belleghem S.M."/>
            <person name="Kostlbacher S."/>
            <person name="Vangestel C."/>
        </authorList>
    </citation>
    <scope>NUCLEOTIDE SEQUENCE [LARGE SCALE GENOMIC DNA]</scope>
    <source>
        <strain evidence="3">W744_W776</strain>
    </source>
</reference>
<evidence type="ECO:0000256" key="2">
    <source>
        <dbReference type="ARBA" id="ARBA00022737"/>
    </source>
</evidence>